<comment type="caution">
    <text evidence="2">The sequence shown here is derived from an EMBL/GenBank/DDBJ whole genome shotgun (WGS) entry which is preliminary data.</text>
</comment>
<dbReference type="SMART" id="SM00239">
    <property type="entry name" value="C2"/>
    <property type="match status" value="1"/>
</dbReference>
<proteinExistence type="predicted"/>
<dbReference type="Gene3D" id="2.60.40.150">
    <property type="entry name" value="C2 domain"/>
    <property type="match status" value="1"/>
</dbReference>
<dbReference type="PANTHER" id="PTHR32246:SF142">
    <property type="entry name" value="CALCIUM-DEPENDENT LIPID-BINDING (CALB DOMAIN) FAMILY PROTEIN"/>
    <property type="match status" value="1"/>
</dbReference>
<keyword evidence="3" id="KW-1185">Reference proteome</keyword>
<dbReference type="InterPro" id="IPR000008">
    <property type="entry name" value="C2_dom"/>
</dbReference>
<organism evidence="2 3">
    <name type="scientific">Urochloa decumbens</name>
    <dbReference type="NCBI Taxonomy" id="240449"/>
    <lineage>
        <taxon>Eukaryota</taxon>
        <taxon>Viridiplantae</taxon>
        <taxon>Streptophyta</taxon>
        <taxon>Embryophyta</taxon>
        <taxon>Tracheophyta</taxon>
        <taxon>Spermatophyta</taxon>
        <taxon>Magnoliopsida</taxon>
        <taxon>Liliopsida</taxon>
        <taxon>Poales</taxon>
        <taxon>Poaceae</taxon>
        <taxon>PACMAD clade</taxon>
        <taxon>Panicoideae</taxon>
        <taxon>Panicodae</taxon>
        <taxon>Paniceae</taxon>
        <taxon>Melinidinae</taxon>
        <taxon>Urochloa</taxon>
    </lineage>
</organism>
<dbReference type="CDD" id="cd04051">
    <property type="entry name" value="C2_SRC2_like"/>
    <property type="match status" value="1"/>
</dbReference>
<evidence type="ECO:0000259" key="1">
    <source>
        <dbReference type="PROSITE" id="PS50004"/>
    </source>
</evidence>
<evidence type="ECO:0000313" key="2">
    <source>
        <dbReference type="EMBL" id="CAM0148583.1"/>
    </source>
</evidence>
<dbReference type="InterPro" id="IPR035892">
    <property type="entry name" value="C2_domain_sf"/>
</dbReference>
<feature type="domain" description="C2" evidence="1">
    <location>
        <begin position="1"/>
        <end position="117"/>
    </location>
</feature>
<dbReference type="InterPro" id="IPR044750">
    <property type="entry name" value="C2_SRC2/BAP"/>
</dbReference>
<dbReference type="SUPFAM" id="SSF49562">
    <property type="entry name" value="C2 domain (Calcium/lipid-binding domain, CaLB)"/>
    <property type="match status" value="1"/>
</dbReference>
<dbReference type="AlphaFoldDB" id="A0ABC9H417"/>
<dbReference type="Pfam" id="PF00168">
    <property type="entry name" value="C2"/>
    <property type="match status" value="1"/>
</dbReference>
<accession>A0ABC9H417</accession>
<gene>
    <name evidence="2" type="ORF">URODEC1_LOCUS121864</name>
</gene>
<evidence type="ECO:0000313" key="3">
    <source>
        <dbReference type="Proteomes" id="UP001497457"/>
    </source>
</evidence>
<dbReference type="PROSITE" id="PS50004">
    <property type="entry name" value="C2"/>
    <property type="match status" value="1"/>
</dbReference>
<protein>
    <recommendedName>
        <fullName evidence="1">C2 domain-containing protein</fullName>
    </recommendedName>
</protein>
<name>A0ABC9H417_9POAL</name>
<sequence>MGARFEVEVTVGSASNLKNVNWRNGELRPYAVVWVDDGPKCSTRVDLDNGEDPVWEEKLAVPVPPPSAARLDDAVLYIDVVHANADEGVKPLVGSARLPLRDVLDDAGVGGKVSRTLRLKRPSGRPQGRLDVRVAVREAARYYDPNPYPAPAYGTNPAGVGSRDPYYGQQPPYAAPPAGYPAYGAGAYGSAAAAPPAYGADPAAASYYGGASPPAAAAAYGGAPPPAAGATAAQSSSKMGMGTGLAVGAAAGLLGGLALAEGASYLEDKFEDHVAEKVEDDLYADDGGYDDDY</sequence>
<reference evidence="2" key="1">
    <citation type="submission" date="2024-10" db="EMBL/GenBank/DDBJ databases">
        <authorList>
            <person name="Ryan C."/>
        </authorList>
    </citation>
    <scope>NUCLEOTIDE SEQUENCE [LARGE SCALE GENOMIC DNA]</scope>
</reference>
<dbReference type="EMBL" id="CAXIPR030001415">
    <property type="protein sequence ID" value="CAM0148583.1"/>
    <property type="molecule type" value="Genomic_DNA"/>
</dbReference>
<dbReference type="Proteomes" id="UP001497457">
    <property type="component" value="Unassembled WGS sequence"/>
</dbReference>
<dbReference type="PANTHER" id="PTHR32246">
    <property type="entry name" value="INGRESSION PROTEIN FIC1"/>
    <property type="match status" value="1"/>
</dbReference>